<sequence>MPGKVRPDSGMENRRLPSLPGSTDSTLSDGTSLSYPMTTTSSQADFLDLDKSASKSRLFRVLVFGLLLYVVNIGLHFAIASQYLGMRECHRGISHTLYDFKLSDIVKLNETVHEPGGDLDIDAQHGVSSNPMEAFVNEQLFIKVRNQLISLIPDHWVQRIMGIVQFQLKEYKPRHIARLCKFNEQTFDTTLALGAYICQDALSEENRMGIEEIFHDILEGDEDQILEAMMANDFEKLTQVIPKSIGVEIPANGLLVMNKITQKLSPEELGIIVVFMDDPEVASKIAPMMKALSKVDPVELDRMSKTLGKINPKNIPIIEEKLKPLNLTLADFVTNPSVLVRFIQKPQLASILIEVQGLLPLFMPSDINAVLVVKNSFDSIPGAGKVLGKVLKLPFDLVTKVMSVKFSEDEMVTMQVLGQSFENPKAKRLFKVVQALNLLNENTRLEAMNNLTRQCVHDRLKVKCEDKTKDLCPNGHLYYAILTLISLAVPGALFAITEFCHFKSFRFGSLFGSLYGVDMSPALKWLLLPFYIVIMIPLKFLITIVQYYRVLKKIFHQRSPTKIQDCYDDAVNIHSLEASSNSFFQVVIQIYFLLLLVVFGTGTIISGVDALDVLKAIVPLTVASVFFSTFNYIFMAWKLQKLDHRVKNLQHFESASSPSSSASSSSFLGIFTFLAWLVSTKLAQIFSLILMALIMWIEVLSGNLSGFAVTLSVEFAPVFLLFLAFPLNFLYHRKYVQDDEMYHHAHGILSAIFPSRYFNQNDPTRTRDFLVFNQLTHWSIHILAWGVYSAIIYSFHNEEAGLLRILPLIVAFMTFGPVFGAIHWVTHIKPCYLSPVLGKSSSNELESMGDLQGTPKKTLFKAWQIVTIVTRLVSLALMGFVFFEHFIEVGSGLKLGFVYALPYILLLAVTNVGLQFSLFGGSVRSGLFSIMVPNGYQNGSLNRAGRFIIFNVSLNLVLHLTLWLNLTFYCWECTKILDKYFRKLSVCFPLSVGLWVLSLVMTLVVWRLCIRKSVGNPVGSGSDLSSSTQSRHSPKNRNEENTSAWPAKIESLTTKF</sequence>
<feature type="transmembrane region" description="Helical" evidence="2">
    <location>
        <begin position="709"/>
        <end position="729"/>
    </location>
</feature>
<feature type="transmembrane region" description="Helical" evidence="2">
    <location>
        <begin position="895"/>
        <end position="918"/>
    </location>
</feature>
<feature type="transmembrane region" description="Helical" evidence="2">
    <location>
        <begin position="862"/>
        <end position="883"/>
    </location>
</feature>
<keyword evidence="2" id="KW-0472">Membrane</keyword>
<name>A0A553PLS8_TIGCA</name>
<keyword evidence="2" id="KW-1133">Transmembrane helix</keyword>
<evidence type="ECO:0000256" key="2">
    <source>
        <dbReference type="SAM" id="Phobius"/>
    </source>
</evidence>
<feature type="compositionally biased region" description="Basic and acidic residues" evidence="1">
    <location>
        <begin position="1"/>
        <end position="15"/>
    </location>
</feature>
<evidence type="ECO:0000256" key="1">
    <source>
        <dbReference type="SAM" id="MobiDB-lite"/>
    </source>
</evidence>
<comment type="caution">
    <text evidence="3">The sequence shown here is derived from an EMBL/GenBank/DDBJ whole genome shotgun (WGS) entry which is preliminary data.</text>
</comment>
<feature type="transmembrane region" description="Helical" evidence="2">
    <location>
        <begin position="778"/>
        <end position="795"/>
    </location>
</feature>
<protein>
    <submittedName>
        <fullName evidence="3">Uncharacterized protein</fullName>
    </submittedName>
</protein>
<evidence type="ECO:0000313" key="3">
    <source>
        <dbReference type="EMBL" id="TRY78633.1"/>
    </source>
</evidence>
<proteinExistence type="predicted"/>
<dbReference type="OrthoDB" id="10641518at2759"/>
<feature type="transmembrane region" description="Helical" evidence="2">
    <location>
        <begin position="58"/>
        <end position="79"/>
    </location>
</feature>
<feature type="transmembrane region" description="Helical" evidence="2">
    <location>
        <begin position="983"/>
        <end position="1006"/>
    </location>
</feature>
<reference evidence="3 4" key="1">
    <citation type="journal article" date="2018" name="Nat. Ecol. Evol.">
        <title>Genomic signatures of mitonuclear coevolution across populations of Tigriopus californicus.</title>
        <authorList>
            <person name="Barreto F.S."/>
            <person name="Watson E.T."/>
            <person name="Lima T.G."/>
            <person name="Willett C.S."/>
            <person name="Edmands S."/>
            <person name="Li W."/>
            <person name="Burton R.S."/>
        </authorList>
    </citation>
    <scope>NUCLEOTIDE SEQUENCE [LARGE SCALE GENOMIC DNA]</scope>
    <source>
        <strain evidence="3 4">San Diego</strain>
    </source>
</reference>
<feature type="region of interest" description="Disordered" evidence="1">
    <location>
        <begin position="1018"/>
        <end position="1042"/>
    </location>
</feature>
<keyword evidence="2" id="KW-0812">Transmembrane</keyword>
<dbReference type="OMA" id="FYCWECT"/>
<feature type="region of interest" description="Disordered" evidence="1">
    <location>
        <begin position="1"/>
        <end position="34"/>
    </location>
</feature>
<feature type="transmembrane region" description="Helical" evidence="2">
    <location>
        <begin position="528"/>
        <end position="548"/>
    </location>
</feature>
<evidence type="ECO:0000313" key="4">
    <source>
        <dbReference type="Proteomes" id="UP000318571"/>
    </source>
</evidence>
<dbReference type="EMBL" id="VCGU01000003">
    <property type="protein sequence ID" value="TRY78633.1"/>
    <property type="molecule type" value="Genomic_DNA"/>
</dbReference>
<feature type="transmembrane region" description="Helical" evidence="2">
    <location>
        <begin position="802"/>
        <end position="825"/>
    </location>
</feature>
<feature type="compositionally biased region" description="Low complexity" evidence="1">
    <location>
        <begin position="1020"/>
        <end position="1030"/>
    </location>
</feature>
<feature type="transmembrane region" description="Helical" evidence="2">
    <location>
        <begin position="667"/>
        <end position="697"/>
    </location>
</feature>
<dbReference type="AlphaFoldDB" id="A0A553PLS8"/>
<feature type="transmembrane region" description="Helical" evidence="2">
    <location>
        <begin position="583"/>
        <end position="605"/>
    </location>
</feature>
<feature type="transmembrane region" description="Helical" evidence="2">
    <location>
        <begin position="477"/>
        <end position="497"/>
    </location>
</feature>
<feature type="compositionally biased region" description="Low complexity" evidence="1">
    <location>
        <begin position="21"/>
        <end position="34"/>
    </location>
</feature>
<feature type="transmembrane region" description="Helical" evidence="2">
    <location>
        <begin position="617"/>
        <end position="637"/>
    </location>
</feature>
<gene>
    <name evidence="3" type="ORF">TCAL_14430</name>
</gene>
<accession>A0A553PLS8</accession>
<dbReference type="Proteomes" id="UP000318571">
    <property type="component" value="Chromosome 11"/>
</dbReference>
<keyword evidence="4" id="KW-1185">Reference proteome</keyword>
<organism evidence="3 4">
    <name type="scientific">Tigriopus californicus</name>
    <name type="common">Marine copepod</name>
    <dbReference type="NCBI Taxonomy" id="6832"/>
    <lineage>
        <taxon>Eukaryota</taxon>
        <taxon>Metazoa</taxon>
        <taxon>Ecdysozoa</taxon>
        <taxon>Arthropoda</taxon>
        <taxon>Crustacea</taxon>
        <taxon>Multicrustacea</taxon>
        <taxon>Hexanauplia</taxon>
        <taxon>Copepoda</taxon>
        <taxon>Harpacticoida</taxon>
        <taxon>Harpacticidae</taxon>
        <taxon>Tigriopus</taxon>
    </lineage>
</organism>
<feature type="transmembrane region" description="Helical" evidence="2">
    <location>
        <begin position="948"/>
        <end position="971"/>
    </location>
</feature>